<dbReference type="AlphaFoldDB" id="A0A9Q1GST0"/>
<feature type="compositionally biased region" description="Basic and acidic residues" evidence="1">
    <location>
        <begin position="1"/>
        <end position="10"/>
    </location>
</feature>
<gene>
    <name evidence="2" type="ORF">Cgig2_021086</name>
</gene>
<dbReference type="EMBL" id="JAKOGI010001471">
    <property type="protein sequence ID" value="KAJ8425473.1"/>
    <property type="molecule type" value="Genomic_DNA"/>
</dbReference>
<evidence type="ECO:0000256" key="1">
    <source>
        <dbReference type="SAM" id="MobiDB-lite"/>
    </source>
</evidence>
<proteinExistence type="predicted"/>
<organism evidence="2 3">
    <name type="scientific">Carnegiea gigantea</name>
    <dbReference type="NCBI Taxonomy" id="171969"/>
    <lineage>
        <taxon>Eukaryota</taxon>
        <taxon>Viridiplantae</taxon>
        <taxon>Streptophyta</taxon>
        <taxon>Embryophyta</taxon>
        <taxon>Tracheophyta</taxon>
        <taxon>Spermatophyta</taxon>
        <taxon>Magnoliopsida</taxon>
        <taxon>eudicotyledons</taxon>
        <taxon>Gunneridae</taxon>
        <taxon>Pentapetalae</taxon>
        <taxon>Caryophyllales</taxon>
        <taxon>Cactineae</taxon>
        <taxon>Cactaceae</taxon>
        <taxon>Cactoideae</taxon>
        <taxon>Echinocereeae</taxon>
        <taxon>Carnegiea</taxon>
    </lineage>
</organism>
<dbReference type="OrthoDB" id="998068at2759"/>
<comment type="caution">
    <text evidence="2">The sequence shown here is derived from an EMBL/GenBank/DDBJ whole genome shotgun (WGS) entry which is preliminary data.</text>
</comment>
<protein>
    <submittedName>
        <fullName evidence="2">Uncharacterized protein</fullName>
    </submittedName>
</protein>
<keyword evidence="3" id="KW-1185">Reference proteome</keyword>
<evidence type="ECO:0000313" key="3">
    <source>
        <dbReference type="Proteomes" id="UP001153076"/>
    </source>
</evidence>
<feature type="region of interest" description="Disordered" evidence="1">
    <location>
        <begin position="275"/>
        <end position="303"/>
    </location>
</feature>
<evidence type="ECO:0000313" key="2">
    <source>
        <dbReference type="EMBL" id="KAJ8425473.1"/>
    </source>
</evidence>
<reference evidence="2" key="1">
    <citation type="submission" date="2022-04" db="EMBL/GenBank/DDBJ databases">
        <title>Carnegiea gigantea Genome sequencing and assembly v2.</title>
        <authorList>
            <person name="Copetti D."/>
            <person name="Sanderson M.J."/>
            <person name="Burquez A."/>
            <person name="Wojciechowski M.F."/>
        </authorList>
    </citation>
    <scope>NUCLEOTIDE SEQUENCE</scope>
    <source>
        <strain evidence="2">SGP5-SGP5p</strain>
        <tissue evidence="2">Aerial part</tissue>
    </source>
</reference>
<sequence>MAKYDKLRGESRKHHIKDRVENNHKPQRRYWRKKIQVQPHNNKAKKVRLSQEGPQESYILKGEVNSDFMDWLSRSLVCTSEEPRDLGPLASALICGFGECTKICSLSNFGYRLKIKEVGPSVQVIQLAHIPCSPPLAEAMDSNHEVVGFEELDDEVALEDDVECNERPEDNPFESIHTQSRTKTACFSQNGYSEEIFKTTQHLYSLEADAEHKEPEINDKQPLGFERNDNDNHVLVFSPTKEINVPPLGFESVVTPSTSMKVSRRNLQVIDRRVTRSQKKLSNSHSSSNHELQRALSNWKKSR</sequence>
<feature type="region of interest" description="Disordered" evidence="1">
    <location>
        <begin position="1"/>
        <end position="26"/>
    </location>
</feature>
<accession>A0A9Q1GST0</accession>
<dbReference type="Proteomes" id="UP001153076">
    <property type="component" value="Unassembled WGS sequence"/>
</dbReference>
<feature type="compositionally biased region" description="Low complexity" evidence="1">
    <location>
        <begin position="280"/>
        <end position="290"/>
    </location>
</feature>
<name>A0A9Q1GST0_9CARY</name>